<proteinExistence type="inferred from homology"/>
<comment type="similarity">
    <text evidence="1">Belongs to the GTP cyclohydrolase I type 2/NIF3 family.</text>
</comment>
<evidence type="ECO:0000313" key="5">
    <source>
        <dbReference type="EMBL" id="ONG39855.1"/>
    </source>
</evidence>
<dbReference type="PANTHER" id="PTHR13799">
    <property type="entry name" value="NGG1 INTERACTING FACTOR 3"/>
    <property type="match status" value="1"/>
</dbReference>
<dbReference type="STRING" id="1907941.BKE30_08800"/>
<feature type="binding site" evidence="4">
    <location>
        <position position="228"/>
    </location>
    <ligand>
        <name>a divalent metal cation</name>
        <dbReference type="ChEBI" id="CHEBI:60240"/>
        <label>1</label>
    </ligand>
</feature>
<accession>A0A1S8CVS9</accession>
<feature type="binding site" evidence="4">
    <location>
        <position position="64"/>
    </location>
    <ligand>
        <name>a divalent metal cation</name>
        <dbReference type="ChEBI" id="CHEBI:60240"/>
        <label>2</label>
    </ligand>
</feature>
<dbReference type="GO" id="GO:0005737">
    <property type="term" value="C:cytoplasm"/>
    <property type="evidence" value="ECO:0007669"/>
    <property type="project" value="TreeGrafter"/>
</dbReference>
<protein>
    <recommendedName>
        <fullName evidence="2">GTP cyclohydrolase 1 type 2 homolog</fullName>
    </recommendedName>
</protein>
<dbReference type="InterPro" id="IPR002678">
    <property type="entry name" value="DUF34/NIF3"/>
</dbReference>
<name>A0A1S8CVS9_9GAMM</name>
<dbReference type="GO" id="GO:0046872">
    <property type="term" value="F:metal ion binding"/>
    <property type="evidence" value="ECO:0007669"/>
    <property type="project" value="UniProtKB-KW"/>
</dbReference>
<dbReference type="AlphaFoldDB" id="A0A1S8CVS9"/>
<feature type="binding site" evidence="4">
    <location>
        <position position="65"/>
    </location>
    <ligand>
        <name>a divalent metal cation</name>
        <dbReference type="ChEBI" id="CHEBI:60240"/>
        <label>1</label>
    </ligand>
</feature>
<dbReference type="OrthoDB" id="9800881at2"/>
<evidence type="ECO:0000256" key="1">
    <source>
        <dbReference type="ARBA" id="ARBA00006964"/>
    </source>
</evidence>
<evidence type="ECO:0000256" key="3">
    <source>
        <dbReference type="ARBA" id="ARBA00022723"/>
    </source>
</evidence>
<gene>
    <name evidence="5" type="ORF">BKE30_08800</name>
</gene>
<evidence type="ECO:0000256" key="4">
    <source>
        <dbReference type="PIRSR" id="PIRSR602678-1"/>
    </source>
</evidence>
<feature type="binding site" evidence="4">
    <location>
        <position position="102"/>
    </location>
    <ligand>
        <name>a divalent metal cation</name>
        <dbReference type="ChEBI" id="CHEBI:60240"/>
        <label>1</label>
    </ligand>
</feature>
<dbReference type="SUPFAM" id="SSF102705">
    <property type="entry name" value="NIF3 (NGG1p interacting factor 3)-like"/>
    <property type="match status" value="1"/>
</dbReference>
<evidence type="ECO:0000256" key="2">
    <source>
        <dbReference type="ARBA" id="ARBA00022112"/>
    </source>
</evidence>
<dbReference type="InterPro" id="IPR036069">
    <property type="entry name" value="DUF34/NIF3_sf"/>
</dbReference>
<organism evidence="5 6">
    <name type="scientific">Alkanindiges hydrocarboniclasticus</name>
    <dbReference type="NCBI Taxonomy" id="1907941"/>
    <lineage>
        <taxon>Bacteria</taxon>
        <taxon>Pseudomonadati</taxon>
        <taxon>Pseudomonadota</taxon>
        <taxon>Gammaproteobacteria</taxon>
        <taxon>Moraxellales</taxon>
        <taxon>Moraxellaceae</taxon>
        <taxon>Alkanindiges</taxon>
    </lineage>
</organism>
<dbReference type="Pfam" id="PF01784">
    <property type="entry name" value="DUF34_NIF3"/>
    <property type="match status" value="1"/>
</dbReference>
<dbReference type="RefSeq" id="WP_076878220.1">
    <property type="nucleotide sequence ID" value="NZ_MLCN01000022.1"/>
</dbReference>
<comment type="caution">
    <text evidence="5">The sequence shown here is derived from an EMBL/GenBank/DDBJ whole genome shotgun (WGS) entry which is preliminary data.</text>
</comment>
<dbReference type="EMBL" id="MLCN01000022">
    <property type="protein sequence ID" value="ONG39855.1"/>
    <property type="molecule type" value="Genomic_DNA"/>
</dbReference>
<sequence length="256" mass="27616">MVELNQLLAWCNSTLNVKAFKDYCPNGLQIEGSHTVHKIVTAVTASQEAIDAAIAANADVLMVHHGYFWKGEPAPLTGMKGQRIKKLLLHNISLIAYHLPLDAHVTLGNNAALADLLDIKITGPLDPAESQPIGNVGELATPMTVDAFISHLAARLQRTPLHLAATDSSQTATIQKVGFCTGAAQDFLDKAAALGCDAYISGEVSERTYHEAKELGIHYFACGHHATERGGIRRLGQALAQQFNLEVIFMDFNNPV</sequence>
<dbReference type="Gene3D" id="3.40.1390.30">
    <property type="entry name" value="NIF3 (NGG1p interacting factor 3)-like"/>
    <property type="match status" value="2"/>
</dbReference>
<dbReference type="PANTHER" id="PTHR13799:SF14">
    <property type="entry name" value="GTP CYCLOHYDROLASE 1 TYPE 2 HOMOLOG"/>
    <property type="match status" value="1"/>
</dbReference>
<keyword evidence="3 4" id="KW-0479">Metal-binding</keyword>
<keyword evidence="6" id="KW-1185">Reference proteome</keyword>
<dbReference type="NCBIfam" id="TIGR00486">
    <property type="entry name" value="YbgI_SA1388"/>
    <property type="match status" value="1"/>
</dbReference>
<dbReference type="FunFam" id="3.40.1390.30:FF:000002">
    <property type="entry name" value="Nif3-like dinuclear metal center protein"/>
    <property type="match status" value="1"/>
</dbReference>
<evidence type="ECO:0000313" key="6">
    <source>
        <dbReference type="Proteomes" id="UP000192132"/>
    </source>
</evidence>
<dbReference type="Proteomes" id="UP000192132">
    <property type="component" value="Unassembled WGS sequence"/>
</dbReference>
<reference evidence="5 6" key="1">
    <citation type="submission" date="2016-10" db="EMBL/GenBank/DDBJ databases">
        <title>Draft Genome sequence of Alkanindiges sp. strain H1.</title>
        <authorList>
            <person name="Subhash Y."/>
            <person name="Lee S."/>
        </authorList>
    </citation>
    <scope>NUCLEOTIDE SEQUENCE [LARGE SCALE GENOMIC DNA]</scope>
    <source>
        <strain evidence="5 6">H1</strain>
    </source>
</reference>
<feature type="binding site" evidence="4">
    <location>
        <position position="224"/>
    </location>
    <ligand>
        <name>a divalent metal cation</name>
        <dbReference type="ChEBI" id="CHEBI:60240"/>
        <label>1</label>
    </ligand>
</feature>